<reference evidence="1 2" key="1">
    <citation type="submission" date="2016-10" db="EMBL/GenBank/DDBJ databases">
        <authorList>
            <person name="de Groot N.N."/>
        </authorList>
    </citation>
    <scope>NUCLEOTIDE SEQUENCE [LARGE SCALE GENOMIC DNA]</scope>
    <source>
        <strain evidence="1">1</strain>
    </source>
</reference>
<evidence type="ECO:0000313" key="2">
    <source>
        <dbReference type="Proteomes" id="UP000198729"/>
    </source>
</evidence>
<accession>A0A1G5SB85</accession>
<name>A0A1G5SB85_9PROT</name>
<dbReference type="Proteomes" id="UP000198729">
    <property type="component" value="Unassembled WGS sequence"/>
</dbReference>
<gene>
    <name evidence="1" type="ORF">NSMM_150116</name>
</gene>
<organism evidence="1 2">
    <name type="scientific">Nitrosomonas mobilis</name>
    <dbReference type="NCBI Taxonomy" id="51642"/>
    <lineage>
        <taxon>Bacteria</taxon>
        <taxon>Pseudomonadati</taxon>
        <taxon>Pseudomonadota</taxon>
        <taxon>Betaproteobacteria</taxon>
        <taxon>Nitrosomonadales</taxon>
        <taxon>Nitrosomonadaceae</taxon>
        <taxon>Nitrosomonas</taxon>
    </lineage>
</organism>
<dbReference type="InterPro" id="IPR027396">
    <property type="entry name" value="DsrEFH-like"/>
</dbReference>
<dbReference type="AlphaFoldDB" id="A0A1G5SB85"/>
<proteinExistence type="predicted"/>
<dbReference type="InterPro" id="IPR003787">
    <property type="entry name" value="Sulphur_relay_DsrE/F-like"/>
</dbReference>
<dbReference type="Pfam" id="PF02635">
    <property type="entry name" value="DsrE"/>
    <property type="match status" value="1"/>
</dbReference>
<keyword evidence="2" id="KW-1185">Reference proteome</keyword>
<dbReference type="Gene3D" id="3.40.1260.10">
    <property type="entry name" value="DsrEFH-like"/>
    <property type="match status" value="1"/>
</dbReference>
<dbReference type="EMBL" id="FMWO01000020">
    <property type="protein sequence ID" value="SCZ84378.1"/>
    <property type="molecule type" value="Genomic_DNA"/>
</dbReference>
<sequence>MAMGLTNQVPGSKVGQKYADQVTAFLNLEAVELADTHDVPDLSIFTCASGRHLQQYWDDLISKGVSIMVCLGCVAISGVTSDIVREGARMGDMISVQQLFLGADKVFFDY</sequence>
<protein>
    <submittedName>
        <fullName evidence="1">Uncharacterized protein</fullName>
    </submittedName>
</protein>
<evidence type="ECO:0000313" key="1">
    <source>
        <dbReference type="EMBL" id="SCZ84378.1"/>
    </source>
</evidence>
<dbReference type="SUPFAM" id="SSF75169">
    <property type="entry name" value="DsrEFH-like"/>
    <property type="match status" value="1"/>
</dbReference>